<evidence type="ECO:0000313" key="11">
    <source>
        <dbReference type="Proteomes" id="UP000829720"/>
    </source>
</evidence>
<dbReference type="OrthoDB" id="155976at2759"/>
<keyword evidence="3" id="KW-0732">Signal</keyword>
<dbReference type="Proteomes" id="UP000829720">
    <property type="component" value="Unassembled WGS sequence"/>
</dbReference>
<comment type="similarity">
    <text evidence="2">Belongs to the palmitoyl-protein thioesterase family.</text>
</comment>
<comment type="subcellular location">
    <subcellularLocation>
        <location evidence="1">Lysosome</location>
    </subcellularLocation>
</comment>
<evidence type="ECO:0000256" key="7">
    <source>
        <dbReference type="ARBA" id="ARBA00038848"/>
    </source>
</evidence>
<accession>A0A8T3CNW1</accession>
<reference evidence="10" key="1">
    <citation type="submission" date="2021-01" db="EMBL/GenBank/DDBJ databases">
        <authorList>
            <person name="Zahm M."/>
            <person name="Roques C."/>
            <person name="Cabau C."/>
            <person name="Klopp C."/>
            <person name="Donnadieu C."/>
            <person name="Jouanno E."/>
            <person name="Lampietro C."/>
            <person name="Louis A."/>
            <person name="Herpin A."/>
            <person name="Echchiki A."/>
            <person name="Berthelot C."/>
            <person name="Parey E."/>
            <person name="Roest-Crollius H."/>
            <person name="Braasch I."/>
            <person name="Postlethwait J."/>
            <person name="Bobe J."/>
            <person name="Montfort J."/>
            <person name="Bouchez O."/>
            <person name="Begum T."/>
            <person name="Mejri S."/>
            <person name="Adams A."/>
            <person name="Chen W.-J."/>
            <person name="Guiguen Y."/>
        </authorList>
    </citation>
    <scope>NUCLEOTIDE SEQUENCE</scope>
    <source>
        <tissue evidence="10">Blood</tissue>
    </source>
</reference>
<keyword evidence="5" id="KW-0325">Glycoprotein</keyword>
<dbReference type="FunFam" id="3.40.50.1820:FF:000037">
    <property type="entry name" value="Lysosomal thioesterase PPT2 homolog"/>
    <property type="match status" value="1"/>
</dbReference>
<evidence type="ECO:0000256" key="6">
    <source>
        <dbReference type="ARBA" id="ARBA00023228"/>
    </source>
</evidence>
<evidence type="ECO:0000256" key="9">
    <source>
        <dbReference type="ARBA" id="ARBA00093353"/>
    </source>
</evidence>
<dbReference type="EC" id="3.1.2.2" evidence="7"/>
<name>A0A8T3CNW1_9TELE</name>
<dbReference type="InterPro" id="IPR029058">
    <property type="entry name" value="AB_hydrolase_fold"/>
</dbReference>
<dbReference type="EMBL" id="JAERUA010000020">
    <property type="protein sequence ID" value="KAI1886096.1"/>
    <property type="molecule type" value="Genomic_DNA"/>
</dbReference>
<keyword evidence="4" id="KW-0378">Hydrolase</keyword>
<keyword evidence="6" id="KW-0458">Lysosome</keyword>
<keyword evidence="11" id="KW-1185">Reference proteome</keyword>
<dbReference type="GO" id="GO:0098599">
    <property type="term" value="F:palmitoyl hydrolase activity"/>
    <property type="evidence" value="ECO:0007669"/>
    <property type="project" value="UniProtKB-ARBA"/>
</dbReference>
<dbReference type="AlphaFoldDB" id="A0A8T3CNW1"/>
<dbReference type="GO" id="GO:0016790">
    <property type="term" value="F:thiolester hydrolase activity"/>
    <property type="evidence" value="ECO:0007669"/>
    <property type="project" value="TreeGrafter"/>
</dbReference>
<sequence length="299" mass="34133">MLLFNFPNTERSGGSLLVWMLCSMSLAVVAMGYKPVIIVHGLLDGPRQFGELVRYINQSHPGTDVMLVDLFDDKTSLKPLWKQVQGFRETVLPIMKKAVDGVHFICFSQGGLICRGIISTLPDHNVHSFISLSSPQGGQYGDTQYMKHVFPTFIKTHLYEICYTPFGQKISVCNYWKDPHHIDKYVKGNDYLAVLNNERPNPNMTAWKNNFLRIKKLILIGGPDDDVITPWQSSLFGFYDENENIIEMKNQDAYVKDVFGLKTLDTRGDLVTCVFPGVKHIKWHSNETVYYGCIDKWLT</sequence>
<evidence type="ECO:0000256" key="1">
    <source>
        <dbReference type="ARBA" id="ARBA00004371"/>
    </source>
</evidence>
<dbReference type="Pfam" id="PF02089">
    <property type="entry name" value="Palm_thioest"/>
    <property type="match status" value="1"/>
</dbReference>
<comment type="catalytic activity">
    <reaction evidence="8">
        <text>S-hexadecanoyl-N-acetylcysteamine + H2O = N-acetylcysteamine + hexadecanoate + H(+)</text>
        <dbReference type="Rhea" id="RHEA:84099"/>
        <dbReference type="ChEBI" id="CHEBI:7896"/>
        <dbReference type="ChEBI" id="CHEBI:15377"/>
        <dbReference type="ChEBI" id="CHEBI:15378"/>
        <dbReference type="ChEBI" id="CHEBI:74410"/>
        <dbReference type="ChEBI" id="CHEBI:233601"/>
    </reaction>
</comment>
<evidence type="ECO:0000256" key="3">
    <source>
        <dbReference type="ARBA" id="ARBA00022729"/>
    </source>
</evidence>
<gene>
    <name evidence="10" type="ORF">AGOR_G00210500</name>
</gene>
<dbReference type="GO" id="GO:0005764">
    <property type="term" value="C:lysosome"/>
    <property type="evidence" value="ECO:0007669"/>
    <property type="project" value="UniProtKB-SubCell"/>
</dbReference>
<evidence type="ECO:0000256" key="4">
    <source>
        <dbReference type="ARBA" id="ARBA00022801"/>
    </source>
</evidence>
<dbReference type="SUPFAM" id="SSF53474">
    <property type="entry name" value="alpha/beta-Hydrolases"/>
    <property type="match status" value="1"/>
</dbReference>
<dbReference type="Gene3D" id="3.40.50.1820">
    <property type="entry name" value="alpha/beta hydrolase"/>
    <property type="match status" value="1"/>
</dbReference>
<evidence type="ECO:0000256" key="2">
    <source>
        <dbReference type="ARBA" id="ARBA00010758"/>
    </source>
</evidence>
<comment type="function">
    <text evidence="9">Catalyzes the cleavage of thioester bonds from S-palmitoyl-CoA or S-palmitoyl-N-acetylcysteamine (unbranched structures) but does not have activity against palmitoylcysteine or palmitoylated proteins, branched structures or bulky head groups. Conversely, hydrolyzes both long and short chain fatty acyl-CoA substrate.</text>
</comment>
<evidence type="ECO:0000256" key="5">
    <source>
        <dbReference type="ARBA" id="ARBA00023180"/>
    </source>
</evidence>
<dbReference type="PANTHER" id="PTHR11247:SF27">
    <property type="entry name" value="LYSOSOMAL THIOESTERASE PPT2"/>
    <property type="match status" value="1"/>
</dbReference>
<comment type="caution">
    <text evidence="10">The sequence shown here is derived from an EMBL/GenBank/DDBJ whole genome shotgun (WGS) entry which is preliminary data.</text>
</comment>
<evidence type="ECO:0000256" key="8">
    <source>
        <dbReference type="ARBA" id="ARBA00093223"/>
    </source>
</evidence>
<protein>
    <recommendedName>
        <fullName evidence="7">palmitoyl-CoA hydrolase</fullName>
        <ecNumber evidence="7">3.1.2.2</ecNumber>
    </recommendedName>
</protein>
<dbReference type="PANTHER" id="PTHR11247">
    <property type="entry name" value="PALMITOYL-PROTEIN THIOESTERASE/DOLICHYLDIPHOSPHATASE 1"/>
    <property type="match status" value="1"/>
</dbReference>
<proteinExistence type="inferred from homology"/>
<evidence type="ECO:0000313" key="10">
    <source>
        <dbReference type="EMBL" id="KAI1886096.1"/>
    </source>
</evidence>
<organism evidence="10 11">
    <name type="scientific">Albula goreensis</name>
    <dbReference type="NCBI Taxonomy" id="1534307"/>
    <lineage>
        <taxon>Eukaryota</taxon>
        <taxon>Metazoa</taxon>
        <taxon>Chordata</taxon>
        <taxon>Craniata</taxon>
        <taxon>Vertebrata</taxon>
        <taxon>Euteleostomi</taxon>
        <taxon>Actinopterygii</taxon>
        <taxon>Neopterygii</taxon>
        <taxon>Teleostei</taxon>
        <taxon>Albuliformes</taxon>
        <taxon>Albulidae</taxon>
        <taxon>Albula</taxon>
    </lineage>
</organism>